<keyword evidence="2" id="KW-1185">Reference proteome</keyword>
<dbReference type="EMBL" id="BAMX01000031">
    <property type="protein sequence ID" value="GAN66910.1"/>
    <property type="molecule type" value="Genomic_DNA"/>
</dbReference>
<dbReference type="Proteomes" id="UP000032670">
    <property type="component" value="Unassembled WGS sequence"/>
</dbReference>
<sequence>MADCQAGGRGNRRKKLYRTPGFQQRCWLVRNGVPYTTAMEEMSDAEVMAHSIAFSEMEGYRFNWKSMTMEQLNA</sequence>
<reference evidence="1 2" key="1">
    <citation type="submission" date="2012-11" db="EMBL/GenBank/DDBJ databases">
        <title>Whole genome sequence of Acetobacter orientalis 21F-2.</title>
        <authorList>
            <person name="Azuma Y."/>
            <person name="Higashiura N."/>
            <person name="Hirakawa H."/>
            <person name="Matsushita K."/>
        </authorList>
    </citation>
    <scope>NUCLEOTIDE SEQUENCE [LARGE SCALE GENOMIC DNA]</scope>
    <source>
        <strain evidence="1 2">21F-2</strain>
    </source>
</reference>
<name>A0A0D6NMQ7_9PROT</name>
<gene>
    <name evidence="1" type="ORF">Abor_031_076</name>
</gene>
<comment type="caution">
    <text evidence="1">The sequence shown here is derived from an EMBL/GenBank/DDBJ whole genome shotgun (WGS) entry which is preliminary data.</text>
</comment>
<protein>
    <submittedName>
        <fullName evidence="1">Uncharacterized protein</fullName>
    </submittedName>
</protein>
<organism evidence="1 2">
    <name type="scientific">Acetobacter orientalis</name>
    <dbReference type="NCBI Taxonomy" id="146474"/>
    <lineage>
        <taxon>Bacteria</taxon>
        <taxon>Pseudomonadati</taxon>
        <taxon>Pseudomonadota</taxon>
        <taxon>Alphaproteobacteria</taxon>
        <taxon>Acetobacterales</taxon>
        <taxon>Acetobacteraceae</taxon>
        <taxon>Acetobacter</taxon>
    </lineage>
</organism>
<dbReference type="STRING" id="1231341.Abor_031_076"/>
<accession>A0A0D6NMQ7</accession>
<proteinExistence type="predicted"/>
<evidence type="ECO:0000313" key="1">
    <source>
        <dbReference type="EMBL" id="GAN66910.1"/>
    </source>
</evidence>
<dbReference type="AlphaFoldDB" id="A0A0D6NMQ7"/>
<evidence type="ECO:0000313" key="2">
    <source>
        <dbReference type="Proteomes" id="UP000032670"/>
    </source>
</evidence>